<name>A0AAV7T6U2_PLEWA</name>
<sequence length="121" mass="13336">MAQHDGASRVPLNKGDKPPTEVQHRCWEGPPAEGPPPKRGHGSAALMDWAGGARPPPRPMRNEARTQIKTTPRDTPGPPWPPMRRSRGAEPPLRTDRERHSSVAWRVRAAAHRGWRSAAAT</sequence>
<dbReference type="EMBL" id="JANPWB010000007">
    <property type="protein sequence ID" value="KAJ1172188.1"/>
    <property type="molecule type" value="Genomic_DNA"/>
</dbReference>
<gene>
    <name evidence="2" type="ORF">NDU88_004038</name>
</gene>
<evidence type="ECO:0000313" key="3">
    <source>
        <dbReference type="Proteomes" id="UP001066276"/>
    </source>
</evidence>
<keyword evidence="3" id="KW-1185">Reference proteome</keyword>
<feature type="region of interest" description="Disordered" evidence="1">
    <location>
        <begin position="1"/>
        <end position="102"/>
    </location>
</feature>
<comment type="caution">
    <text evidence="2">The sequence shown here is derived from an EMBL/GenBank/DDBJ whole genome shotgun (WGS) entry which is preliminary data.</text>
</comment>
<evidence type="ECO:0000313" key="2">
    <source>
        <dbReference type="EMBL" id="KAJ1172188.1"/>
    </source>
</evidence>
<proteinExistence type="predicted"/>
<protein>
    <submittedName>
        <fullName evidence="2">Uncharacterized protein</fullName>
    </submittedName>
</protein>
<dbReference type="AlphaFoldDB" id="A0AAV7T6U2"/>
<feature type="compositionally biased region" description="Basic and acidic residues" evidence="1">
    <location>
        <begin position="14"/>
        <end position="27"/>
    </location>
</feature>
<dbReference type="Proteomes" id="UP001066276">
    <property type="component" value="Chromosome 4_1"/>
</dbReference>
<organism evidence="2 3">
    <name type="scientific">Pleurodeles waltl</name>
    <name type="common">Iberian ribbed newt</name>
    <dbReference type="NCBI Taxonomy" id="8319"/>
    <lineage>
        <taxon>Eukaryota</taxon>
        <taxon>Metazoa</taxon>
        <taxon>Chordata</taxon>
        <taxon>Craniata</taxon>
        <taxon>Vertebrata</taxon>
        <taxon>Euteleostomi</taxon>
        <taxon>Amphibia</taxon>
        <taxon>Batrachia</taxon>
        <taxon>Caudata</taxon>
        <taxon>Salamandroidea</taxon>
        <taxon>Salamandridae</taxon>
        <taxon>Pleurodelinae</taxon>
        <taxon>Pleurodeles</taxon>
    </lineage>
</organism>
<evidence type="ECO:0000256" key="1">
    <source>
        <dbReference type="SAM" id="MobiDB-lite"/>
    </source>
</evidence>
<accession>A0AAV7T6U2</accession>
<reference evidence="2" key="1">
    <citation type="journal article" date="2022" name="bioRxiv">
        <title>Sequencing and chromosome-scale assembly of the giantPleurodeles waltlgenome.</title>
        <authorList>
            <person name="Brown T."/>
            <person name="Elewa A."/>
            <person name="Iarovenko S."/>
            <person name="Subramanian E."/>
            <person name="Araus A.J."/>
            <person name="Petzold A."/>
            <person name="Susuki M."/>
            <person name="Suzuki K.-i.T."/>
            <person name="Hayashi T."/>
            <person name="Toyoda A."/>
            <person name="Oliveira C."/>
            <person name="Osipova E."/>
            <person name="Leigh N.D."/>
            <person name="Simon A."/>
            <person name="Yun M.H."/>
        </authorList>
    </citation>
    <scope>NUCLEOTIDE SEQUENCE</scope>
    <source>
        <strain evidence="2">20211129_DDA</strain>
        <tissue evidence="2">Liver</tissue>
    </source>
</reference>